<evidence type="ECO:0000313" key="3">
    <source>
        <dbReference type="Proteomes" id="UP000230159"/>
    </source>
</evidence>
<evidence type="ECO:0000313" key="2">
    <source>
        <dbReference type="EMBL" id="PIP75579.1"/>
    </source>
</evidence>
<reference evidence="2 3" key="1">
    <citation type="submission" date="2017-09" db="EMBL/GenBank/DDBJ databases">
        <title>Depth-based differentiation of microbial function through sediment-hosted aquifers and enrichment of novel symbionts in the deep terrestrial subsurface.</title>
        <authorList>
            <person name="Probst A.J."/>
            <person name="Ladd B."/>
            <person name="Jarett J.K."/>
            <person name="Geller-Mcgrath D.E."/>
            <person name="Sieber C.M."/>
            <person name="Emerson J.B."/>
            <person name="Anantharaman K."/>
            <person name="Thomas B.C."/>
            <person name="Malmstrom R."/>
            <person name="Stieglmeier M."/>
            <person name="Klingl A."/>
            <person name="Woyke T."/>
            <person name="Ryan C.M."/>
            <person name="Banfield J.F."/>
        </authorList>
    </citation>
    <scope>NUCLEOTIDE SEQUENCE [LARGE SCALE GENOMIC DNA]</scope>
    <source>
        <strain evidence="2">CG22_combo_CG10-13_8_21_14_all_39_9</strain>
    </source>
</reference>
<dbReference type="Proteomes" id="UP000230159">
    <property type="component" value="Unassembled WGS sequence"/>
</dbReference>
<gene>
    <name evidence="2" type="ORF">COW86_02980</name>
</gene>
<keyword evidence="1" id="KW-0472">Membrane</keyword>
<accession>A0A2H0D0T8</accession>
<comment type="caution">
    <text evidence="2">The sequence shown here is derived from an EMBL/GenBank/DDBJ whole genome shotgun (WGS) entry which is preliminary data.</text>
</comment>
<dbReference type="AlphaFoldDB" id="A0A2H0D0T8"/>
<keyword evidence="1" id="KW-1133">Transmembrane helix</keyword>
<name>A0A2H0D0T8_9BACT</name>
<organism evidence="2 3">
    <name type="scientific">Candidatus Kuenenbacteria bacterium CG22_combo_CG10-13_8_21_14_all_39_9</name>
    <dbReference type="NCBI Taxonomy" id="1974621"/>
    <lineage>
        <taxon>Bacteria</taxon>
        <taxon>Candidatus Kueneniibacteriota</taxon>
    </lineage>
</organism>
<protein>
    <submittedName>
        <fullName evidence="2">Uncharacterized protein</fullName>
    </submittedName>
</protein>
<keyword evidence="1" id="KW-0812">Transmembrane</keyword>
<feature type="non-terminal residue" evidence="2">
    <location>
        <position position="1"/>
    </location>
</feature>
<evidence type="ECO:0000256" key="1">
    <source>
        <dbReference type="SAM" id="Phobius"/>
    </source>
</evidence>
<feature type="transmembrane region" description="Helical" evidence="1">
    <location>
        <begin position="6"/>
        <end position="29"/>
    </location>
</feature>
<dbReference type="EMBL" id="PCTN01000131">
    <property type="protein sequence ID" value="PIP75579.1"/>
    <property type="molecule type" value="Genomic_DNA"/>
</dbReference>
<sequence length="93" mass="10518">PKIWFEPIFLTGSLAVFIGAAPPPFRIFAGGIPRRRRRRNAFGLIQEYSTSKEFASGFGSPRLARRPNCIEFWAKKSVGDFARGKENFLIKSI</sequence>
<proteinExistence type="predicted"/>